<sequence>MELKRVVFGNATFREGDEYHQFQYRFTCAVLVFAITITALFQLAVLAGPPLYDPIYVMVGRGFLAVSVAAFLILRGHPERMRLVAPAYAVLALAQYVMVLLFNGPDELRAIWFALNLPGVYLILGSRIGIAITAASIAIVIVANPHLPTPYSPGALITVVLGMVYISAFFHAYAARSISFHHAMVEANRKLAHMAARDPLTGLLNARAYYGLCEGALSQARRTGSPFAMLFVDLDHFKSVNDRFGHDAGDTVLRAAALCLEQGIRQSDLVGRIGGEEFCVLLPDTVREGARLLAEKLRADIEALMPDIGSERLRVTASIGVAVADAEVATIAEVQRLADDAMYRAKRQGRNRVTCFDELDSAAVPGIKQSA</sequence>
<comment type="catalytic activity">
    <reaction evidence="2">
        <text>2 GTP = 3',3'-c-di-GMP + 2 diphosphate</text>
        <dbReference type="Rhea" id="RHEA:24898"/>
        <dbReference type="ChEBI" id="CHEBI:33019"/>
        <dbReference type="ChEBI" id="CHEBI:37565"/>
        <dbReference type="ChEBI" id="CHEBI:58805"/>
        <dbReference type="EC" id="2.7.7.65"/>
    </reaction>
</comment>
<dbReference type="InterPro" id="IPR050469">
    <property type="entry name" value="Diguanylate_Cyclase"/>
</dbReference>
<feature type="transmembrane region" description="Helical" evidence="3">
    <location>
        <begin position="122"/>
        <end position="143"/>
    </location>
</feature>
<keyword evidence="3" id="KW-1133">Transmembrane helix</keyword>
<dbReference type="RefSeq" id="WP_112142948.1">
    <property type="nucleotide sequence ID" value="NZ_PGTO01000003.1"/>
</dbReference>
<dbReference type="PANTHER" id="PTHR45138">
    <property type="entry name" value="REGULATORY COMPONENTS OF SENSORY TRANSDUCTION SYSTEM"/>
    <property type="match status" value="1"/>
</dbReference>
<protein>
    <recommendedName>
        <fullName evidence="1">diguanylate cyclase</fullName>
        <ecNumber evidence="1">2.7.7.65</ecNumber>
    </recommendedName>
</protein>
<dbReference type="AlphaFoldDB" id="A0A364P0Y7"/>
<dbReference type="OrthoDB" id="9812260at2"/>
<evidence type="ECO:0000313" key="5">
    <source>
        <dbReference type="EMBL" id="RAU22966.1"/>
    </source>
</evidence>
<dbReference type="GO" id="GO:0052621">
    <property type="term" value="F:diguanylate cyclase activity"/>
    <property type="evidence" value="ECO:0007669"/>
    <property type="project" value="UniProtKB-EC"/>
</dbReference>
<evidence type="ECO:0000256" key="2">
    <source>
        <dbReference type="ARBA" id="ARBA00034247"/>
    </source>
</evidence>
<dbReference type="FunFam" id="3.30.70.270:FF:000001">
    <property type="entry name" value="Diguanylate cyclase domain protein"/>
    <property type="match status" value="1"/>
</dbReference>
<dbReference type="Gene3D" id="3.30.70.270">
    <property type="match status" value="1"/>
</dbReference>
<gene>
    <name evidence="5" type="ORF">CU669_06200</name>
</gene>
<dbReference type="InterPro" id="IPR000160">
    <property type="entry name" value="GGDEF_dom"/>
</dbReference>
<dbReference type="EMBL" id="PGTO01000003">
    <property type="protein sequence ID" value="RAU22966.1"/>
    <property type="molecule type" value="Genomic_DNA"/>
</dbReference>
<dbReference type="SUPFAM" id="SSF55073">
    <property type="entry name" value="Nucleotide cyclase"/>
    <property type="match status" value="1"/>
</dbReference>
<feature type="transmembrane region" description="Helical" evidence="3">
    <location>
        <begin position="24"/>
        <end position="48"/>
    </location>
</feature>
<proteinExistence type="predicted"/>
<name>A0A364P0Y7_9PROT</name>
<accession>A0A364P0Y7</accession>
<evidence type="ECO:0000256" key="1">
    <source>
        <dbReference type="ARBA" id="ARBA00012528"/>
    </source>
</evidence>
<keyword evidence="3" id="KW-0812">Transmembrane</keyword>
<dbReference type="PROSITE" id="PS50887">
    <property type="entry name" value="GGDEF"/>
    <property type="match status" value="1"/>
</dbReference>
<evidence type="ECO:0000259" key="4">
    <source>
        <dbReference type="PROSITE" id="PS50887"/>
    </source>
</evidence>
<comment type="caution">
    <text evidence="5">The sequence shown here is derived from an EMBL/GenBank/DDBJ whole genome shotgun (WGS) entry which is preliminary data.</text>
</comment>
<dbReference type="PANTHER" id="PTHR45138:SF9">
    <property type="entry name" value="DIGUANYLATE CYCLASE DGCM-RELATED"/>
    <property type="match status" value="1"/>
</dbReference>
<dbReference type="Proteomes" id="UP000251075">
    <property type="component" value="Unassembled WGS sequence"/>
</dbReference>
<organism evidence="5 6">
    <name type="scientific">Paramagnetospirillum kuznetsovii</name>
    <dbReference type="NCBI Taxonomy" id="2053833"/>
    <lineage>
        <taxon>Bacteria</taxon>
        <taxon>Pseudomonadati</taxon>
        <taxon>Pseudomonadota</taxon>
        <taxon>Alphaproteobacteria</taxon>
        <taxon>Rhodospirillales</taxon>
        <taxon>Magnetospirillaceae</taxon>
        <taxon>Paramagnetospirillum</taxon>
    </lineage>
</organism>
<feature type="transmembrane region" description="Helical" evidence="3">
    <location>
        <begin position="54"/>
        <end position="74"/>
    </location>
</feature>
<dbReference type="NCBIfam" id="TIGR00254">
    <property type="entry name" value="GGDEF"/>
    <property type="match status" value="1"/>
</dbReference>
<dbReference type="CDD" id="cd01949">
    <property type="entry name" value="GGDEF"/>
    <property type="match status" value="1"/>
</dbReference>
<dbReference type="Pfam" id="PF00990">
    <property type="entry name" value="GGDEF"/>
    <property type="match status" value="1"/>
</dbReference>
<feature type="domain" description="GGDEF" evidence="4">
    <location>
        <begin position="225"/>
        <end position="358"/>
    </location>
</feature>
<evidence type="ECO:0000313" key="6">
    <source>
        <dbReference type="Proteomes" id="UP000251075"/>
    </source>
</evidence>
<feature type="transmembrane region" description="Helical" evidence="3">
    <location>
        <begin position="155"/>
        <end position="174"/>
    </location>
</feature>
<dbReference type="SMART" id="SM00267">
    <property type="entry name" value="GGDEF"/>
    <property type="match status" value="1"/>
</dbReference>
<dbReference type="InterPro" id="IPR029787">
    <property type="entry name" value="Nucleotide_cyclase"/>
</dbReference>
<dbReference type="InterPro" id="IPR043128">
    <property type="entry name" value="Rev_trsase/Diguanyl_cyclase"/>
</dbReference>
<keyword evidence="3" id="KW-0472">Membrane</keyword>
<feature type="transmembrane region" description="Helical" evidence="3">
    <location>
        <begin position="83"/>
        <end position="102"/>
    </location>
</feature>
<evidence type="ECO:0000256" key="3">
    <source>
        <dbReference type="SAM" id="Phobius"/>
    </source>
</evidence>
<reference evidence="5 6" key="1">
    <citation type="submission" date="2017-11" db="EMBL/GenBank/DDBJ databases">
        <title>Draft genome sequence of magnetotactic bacterium Magnetospirillum kuznetsovii LBB-42.</title>
        <authorList>
            <person name="Grouzdev D.S."/>
            <person name="Rysina M.S."/>
            <person name="Baslerov R.V."/>
            <person name="Koziaeva V."/>
        </authorList>
    </citation>
    <scope>NUCLEOTIDE SEQUENCE [LARGE SCALE GENOMIC DNA]</scope>
    <source>
        <strain evidence="5 6">LBB-42</strain>
    </source>
</reference>
<dbReference type="EC" id="2.7.7.65" evidence="1"/>
<keyword evidence="6" id="KW-1185">Reference proteome</keyword>